<reference evidence="1" key="1">
    <citation type="submission" date="2021-06" db="EMBL/GenBank/DDBJ databases">
        <authorList>
            <person name="Kallberg Y."/>
            <person name="Tangrot J."/>
            <person name="Rosling A."/>
        </authorList>
    </citation>
    <scope>NUCLEOTIDE SEQUENCE</scope>
    <source>
        <strain evidence="1">CL356</strain>
    </source>
</reference>
<dbReference type="EMBL" id="CAJVPT010004228">
    <property type="protein sequence ID" value="CAG8505621.1"/>
    <property type="molecule type" value="Genomic_DNA"/>
</dbReference>
<gene>
    <name evidence="1" type="ORF">ACOLOM_LOCUS2990</name>
</gene>
<name>A0ACA9L1F7_9GLOM</name>
<dbReference type="Proteomes" id="UP000789525">
    <property type="component" value="Unassembled WGS sequence"/>
</dbReference>
<protein>
    <submittedName>
        <fullName evidence="1">15184_t:CDS:1</fullName>
    </submittedName>
</protein>
<accession>A0ACA9L1F7</accession>
<comment type="caution">
    <text evidence="1">The sequence shown here is derived from an EMBL/GenBank/DDBJ whole genome shotgun (WGS) entry which is preliminary data.</text>
</comment>
<sequence length="740" mass="84295">MESEEYLVQSDSDSDGKTLEKVKDYLENSHSNVSAGPSFSAVKVPGFEGDYLSDSSVEETIHIPPLEPTYIGKGKQRADPVDEALYDRGHATSKGQGENPPRQQESMEVDIPLNQDNGLTLDDKAIMSRCLSIFSSISPNYPNWGADEIMVPCPLSGTQQESIANVLTDVNLSYHMGKAPANEKSREKSPFRVAIDDYLQIINNTILERKESSSKFYSNNQSHKIAIGNGKIKMLETLLPILRKFPIKIGIASSMMDTIILVMDRCNQRYGIINDRSNKYHNNLYDEQEHTNKKESFCILFSTDFINFCPNVMPKLDLIVAHDTSFDPSMSLHFSMQNLQTPILRLVTVDSMEQIIAYGLINKVSYLDNFSFEKLSKIFFFGVNRKNFEMTVGVYWRDYKFTEICEKIANHVKIGKLNDLSFGMEDSAERWIEKSGYRGKDWSSSSVPSVYRNFDIESYELSKDISDLSIDHPTPKVNGSTSKVSKKEKNSKRQAESQLTSDPKKMRLDKVTEKNPESIDTNVSEGLTTLKKELTEVLRSQLNAANQKLSSARAEIINLQQKLERANSDELSRLREQVVTLQDRCERELADRKKEILSKQKEIDRLKTECEKLKEDKKNLEEQTTSLNVLNGKVALDAKKSKDEADTKLKIYEVERNRMEQLNIQQSQTITILNGRVDELNNQLFQLNSQLSVQGEHMKMINDEKARLAQLTIQQTQEIGRLKSLNNENNRLSRLPRNLG</sequence>
<organism evidence="1 2">
    <name type="scientific">Acaulospora colombiana</name>
    <dbReference type="NCBI Taxonomy" id="27376"/>
    <lineage>
        <taxon>Eukaryota</taxon>
        <taxon>Fungi</taxon>
        <taxon>Fungi incertae sedis</taxon>
        <taxon>Mucoromycota</taxon>
        <taxon>Glomeromycotina</taxon>
        <taxon>Glomeromycetes</taxon>
        <taxon>Diversisporales</taxon>
        <taxon>Acaulosporaceae</taxon>
        <taxon>Acaulospora</taxon>
    </lineage>
</organism>
<evidence type="ECO:0000313" key="1">
    <source>
        <dbReference type="EMBL" id="CAG8505621.1"/>
    </source>
</evidence>
<keyword evidence="2" id="KW-1185">Reference proteome</keyword>
<proteinExistence type="predicted"/>
<evidence type="ECO:0000313" key="2">
    <source>
        <dbReference type="Proteomes" id="UP000789525"/>
    </source>
</evidence>